<feature type="region of interest" description="Disordered" evidence="1">
    <location>
        <begin position="1"/>
        <end position="23"/>
    </location>
</feature>
<sequence length="274" mass="29767">MPAPNTSQISLTPPAAAAASTQTQSSSPSVAIIGAIIGGAAAVVIVTSGVYFYRRRRQRAKLSSSSSNPKESKEANLMSDLSSLDDKTSDLEDMVFTGTPWVQDVAGSVANCVLSIGKAAPIFGSIFEVLSEIKRHVDIYRAAEQECQRMSAWCSGVMVSLARLAEQVKGLDGITKQLLDQVLHKLKQYRDLITSRHEKSRGVAGSLLAFWTSKNFLTQSKEVQAQLELVTSNLMRRLQADTRIEVNQILHRSSLLPQMDRQLTCVGTAAESGR</sequence>
<dbReference type="AlphaFoldDB" id="A0A7S4JTG6"/>
<keyword evidence="2" id="KW-0472">Membrane</keyword>
<proteinExistence type="predicted"/>
<feature type="compositionally biased region" description="Polar residues" evidence="1">
    <location>
        <begin position="1"/>
        <end position="11"/>
    </location>
</feature>
<dbReference type="InterPro" id="IPR036537">
    <property type="entry name" value="Adaptor_Cbl_N_dom_sf"/>
</dbReference>
<keyword evidence="2" id="KW-0812">Transmembrane</keyword>
<feature type="transmembrane region" description="Helical" evidence="2">
    <location>
        <begin position="30"/>
        <end position="53"/>
    </location>
</feature>
<dbReference type="GO" id="GO:0007166">
    <property type="term" value="P:cell surface receptor signaling pathway"/>
    <property type="evidence" value="ECO:0007669"/>
    <property type="project" value="InterPro"/>
</dbReference>
<protein>
    <submittedName>
        <fullName evidence="3">Uncharacterized protein</fullName>
    </submittedName>
</protein>
<feature type="compositionally biased region" description="Low complexity" evidence="1">
    <location>
        <begin position="12"/>
        <end position="23"/>
    </location>
</feature>
<organism evidence="3">
    <name type="scientific">Guillardia theta</name>
    <name type="common">Cryptophyte</name>
    <name type="synonym">Cryptomonas phi</name>
    <dbReference type="NCBI Taxonomy" id="55529"/>
    <lineage>
        <taxon>Eukaryota</taxon>
        <taxon>Cryptophyceae</taxon>
        <taxon>Pyrenomonadales</taxon>
        <taxon>Geminigeraceae</taxon>
        <taxon>Guillardia</taxon>
    </lineage>
</organism>
<accession>A0A7S4JTG6</accession>
<evidence type="ECO:0000256" key="2">
    <source>
        <dbReference type="SAM" id="Phobius"/>
    </source>
</evidence>
<evidence type="ECO:0000313" key="3">
    <source>
        <dbReference type="EMBL" id="CAE2273459.1"/>
    </source>
</evidence>
<dbReference type="EMBL" id="HBKN01009464">
    <property type="protein sequence ID" value="CAE2273459.1"/>
    <property type="molecule type" value="Transcribed_RNA"/>
</dbReference>
<reference evidence="3" key="1">
    <citation type="submission" date="2021-01" db="EMBL/GenBank/DDBJ databases">
        <authorList>
            <person name="Corre E."/>
            <person name="Pelletier E."/>
            <person name="Niang G."/>
            <person name="Scheremetjew M."/>
            <person name="Finn R."/>
            <person name="Kale V."/>
            <person name="Holt S."/>
            <person name="Cochrane G."/>
            <person name="Meng A."/>
            <person name="Brown T."/>
            <person name="Cohen L."/>
        </authorList>
    </citation>
    <scope>NUCLEOTIDE SEQUENCE</scope>
    <source>
        <strain evidence="3">CCMP 2712</strain>
    </source>
</reference>
<keyword evidence="2" id="KW-1133">Transmembrane helix</keyword>
<gene>
    <name evidence="3" type="ORF">GTHE00462_LOCUS7445</name>
</gene>
<evidence type="ECO:0000256" key="1">
    <source>
        <dbReference type="SAM" id="MobiDB-lite"/>
    </source>
</evidence>
<name>A0A7S4JTG6_GUITH</name>
<dbReference type="Gene3D" id="1.20.930.20">
    <property type="entry name" value="Adaptor protein Cbl, N-terminal domain"/>
    <property type="match status" value="1"/>
</dbReference>